<comment type="caution">
    <text evidence="1">The sequence shown here is derived from an EMBL/GenBank/DDBJ whole genome shotgun (WGS) entry which is preliminary data.</text>
</comment>
<dbReference type="Proteomes" id="UP000287651">
    <property type="component" value="Unassembled WGS sequence"/>
</dbReference>
<protein>
    <submittedName>
        <fullName evidence="1">Uncharacterized protein</fullName>
    </submittedName>
</protein>
<evidence type="ECO:0000313" key="2">
    <source>
        <dbReference type="Proteomes" id="UP000287651"/>
    </source>
</evidence>
<gene>
    <name evidence="1" type="ORF">B296_00043900</name>
</gene>
<reference evidence="1 2" key="1">
    <citation type="journal article" date="2014" name="Agronomy (Basel)">
        <title>A Draft Genome Sequence for Ensete ventricosum, the Drought-Tolerant Tree Against Hunger.</title>
        <authorList>
            <person name="Harrison J."/>
            <person name="Moore K.A."/>
            <person name="Paszkiewicz K."/>
            <person name="Jones T."/>
            <person name="Grant M."/>
            <person name="Ambacheew D."/>
            <person name="Muzemil S."/>
            <person name="Studholme D.J."/>
        </authorList>
    </citation>
    <scope>NUCLEOTIDE SEQUENCE [LARGE SCALE GENOMIC DNA]</scope>
</reference>
<organism evidence="1 2">
    <name type="scientific">Ensete ventricosum</name>
    <name type="common">Abyssinian banana</name>
    <name type="synonym">Musa ensete</name>
    <dbReference type="NCBI Taxonomy" id="4639"/>
    <lineage>
        <taxon>Eukaryota</taxon>
        <taxon>Viridiplantae</taxon>
        <taxon>Streptophyta</taxon>
        <taxon>Embryophyta</taxon>
        <taxon>Tracheophyta</taxon>
        <taxon>Spermatophyta</taxon>
        <taxon>Magnoliopsida</taxon>
        <taxon>Liliopsida</taxon>
        <taxon>Zingiberales</taxon>
        <taxon>Musaceae</taxon>
        <taxon>Ensete</taxon>
    </lineage>
</organism>
<evidence type="ECO:0000313" key="1">
    <source>
        <dbReference type="EMBL" id="RRT55611.1"/>
    </source>
</evidence>
<accession>A0A426YVB2</accession>
<dbReference type="EMBL" id="AMZH03010008">
    <property type="protein sequence ID" value="RRT55611.1"/>
    <property type="molecule type" value="Genomic_DNA"/>
</dbReference>
<proteinExistence type="predicted"/>
<sequence length="204" mass="22179">MATHLRKVILSEDGAALWSCRKDRDGVDARWSWCGSGGLLLLLEVLESLLVSPDFEGEVELGVEADTEEEHNGELRLHWRRLKAFDSSRCFVANALRAAVAVEVSADGGEEERFGSIAEGEASGATGAAQNAGPVLVKEAPKDEDQMEQLLHTCATSAGEEGVGRSMQRSVEGREITVKCVERVRWLSMVSVGEREREGRLPDG</sequence>
<dbReference type="AlphaFoldDB" id="A0A426YVB2"/>
<name>A0A426YVB2_ENSVE</name>